<dbReference type="Proteomes" id="UP000282515">
    <property type="component" value="Unassembled WGS sequence"/>
</dbReference>
<keyword evidence="2" id="KW-1185">Reference proteome</keyword>
<dbReference type="RefSeq" id="WP_121794601.1">
    <property type="nucleotide sequence ID" value="NZ_RDBF01000007.1"/>
</dbReference>
<reference evidence="1 2" key="1">
    <citation type="submission" date="2018-10" db="EMBL/GenBank/DDBJ databases">
        <title>Aeromicrobium sp. 9W16Y-2 whole genome shotgun sequence.</title>
        <authorList>
            <person name="Li F."/>
        </authorList>
    </citation>
    <scope>NUCLEOTIDE SEQUENCE [LARGE SCALE GENOMIC DNA]</scope>
    <source>
        <strain evidence="1 2">9W16Y-2</strain>
    </source>
</reference>
<organism evidence="1 2">
    <name type="scientific">Aeromicrobium phragmitis</name>
    <dbReference type="NCBI Taxonomy" id="2478914"/>
    <lineage>
        <taxon>Bacteria</taxon>
        <taxon>Bacillati</taxon>
        <taxon>Actinomycetota</taxon>
        <taxon>Actinomycetes</taxon>
        <taxon>Propionibacteriales</taxon>
        <taxon>Nocardioidaceae</taxon>
        <taxon>Aeromicrobium</taxon>
    </lineage>
</organism>
<protein>
    <recommendedName>
        <fullName evidence="3">DUF559 domain-containing protein</fullName>
    </recommendedName>
</protein>
<evidence type="ECO:0000313" key="2">
    <source>
        <dbReference type="Proteomes" id="UP000282515"/>
    </source>
</evidence>
<dbReference type="AlphaFoldDB" id="A0A3L8PLC8"/>
<proteinExistence type="predicted"/>
<dbReference type="EMBL" id="RDBF01000007">
    <property type="protein sequence ID" value="RLV55599.1"/>
    <property type="molecule type" value="Genomic_DNA"/>
</dbReference>
<gene>
    <name evidence="1" type="ORF">D9V41_10980</name>
</gene>
<name>A0A3L8PLC8_9ACTN</name>
<dbReference type="OrthoDB" id="3173471at2"/>
<evidence type="ECO:0008006" key="3">
    <source>
        <dbReference type="Google" id="ProtNLM"/>
    </source>
</evidence>
<sequence length="312" mass="35145">MAAAIDVPDYFLNHPFTRAELVDAGISPRVLESSRFRRIHPRVWAHRDFVPSRADTVYAARLAMPPEARLSHESRLEVLGYPWPHVSRRVHFTIAGDLHLDLDGIFLHRTEVLPPCDDEGVTPAAAIVQMCAARSLLDVVKAGDWLLRHQHATREEIGEVARLHPWRPGAKGVRAVLPLLDGNAWALGESEVRVRLEAAGLPRPATNVPLYHGSVHLGTADLWLAQWRLAIEVEGQQHFVDPRQVESDVHRYAGYRRAGINYLQITKALRRQPRAMVTTVHRELVRLGYGGPPPRFGGRWHALLLPPGSKWR</sequence>
<evidence type="ECO:0000313" key="1">
    <source>
        <dbReference type="EMBL" id="RLV55599.1"/>
    </source>
</evidence>
<accession>A0A3L8PLC8</accession>
<comment type="caution">
    <text evidence="1">The sequence shown here is derived from an EMBL/GenBank/DDBJ whole genome shotgun (WGS) entry which is preliminary data.</text>
</comment>